<feature type="transmembrane region" description="Helical" evidence="1">
    <location>
        <begin position="56"/>
        <end position="76"/>
    </location>
</feature>
<dbReference type="EMBL" id="PYSV01000006">
    <property type="protein sequence ID" value="PTA68283.1"/>
    <property type="molecule type" value="Genomic_DNA"/>
</dbReference>
<reference evidence="2 3" key="1">
    <citation type="submission" date="2018-03" db="EMBL/GenBank/DDBJ databases">
        <title>Draft genome of Deinococcus sp. OD32.</title>
        <authorList>
            <person name="Wang X.-P."/>
            <person name="Du Z.-J."/>
        </authorList>
    </citation>
    <scope>NUCLEOTIDE SEQUENCE [LARGE SCALE GENOMIC DNA]</scope>
    <source>
        <strain evidence="2 3">OD32</strain>
    </source>
</reference>
<feature type="transmembrane region" description="Helical" evidence="1">
    <location>
        <begin position="88"/>
        <end position="106"/>
    </location>
</feature>
<proteinExistence type="predicted"/>
<dbReference type="AlphaFoldDB" id="A0A2T3W951"/>
<dbReference type="Proteomes" id="UP000240317">
    <property type="component" value="Unassembled WGS sequence"/>
</dbReference>
<keyword evidence="1" id="KW-1133">Transmembrane helix</keyword>
<comment type="caution">
    <text evidence="2">The sequence shown here is derived from an EMBL/GenBank/DDBJ whole genome shotgun (WGS) entry which is preliminary data.</text>
</comment>
<protein>
    <submittedName>
        <fullName evidence="2">Uncharacterized protein</fullName>
    </submittedName>
</protein>
<organism evidence="2 3">
    <name type="scientific">Deinococcus arcticus</name>
    <dbReference type="NCBI Taxonomy" id="2136176"/>
    <lineage>
        <taxon>Bacteria</taxon>
        <taxon>Thermotogati</taxon>
        <taxon>Deinococcota</taxon>
        <taxon>Deinococci</taxon>
        <taxon>Deinococcales</taxon>
        <taxon>Deinococcaceae</taxon>
        <taxon>Deinococcus</taxon>
    </lineage>
</organism>
<sequence>MNILGWLLGGAAAFGLALGMMAVRGPLALVLAGAGGGAALVTLLPLLTADRFSRSFGLAYLMAGLVATGVAALPRALAAGGASPGRELTALGLGMALVAGLLLVGVELDRLLAALLPGETKAQISAGLPGGLLVGALLGLIAGFWRR</sequence>
<keyword evidence="1" id="KW-0472">Membrane</keyword>
<evidence type="ECO:0000313" key="2">
    <source>
        <dbReference type="EMBL" id="PTA68283.1"/>
    </source>
</evidence>
<keyword evidence="1" id="KW-0812">Transmembrane</keyword>
<dbReference type="RefSeq" id="WP_107137511.1">
    <property type="nucleotide sequence ID" value="NZ_PYSV01000006.1"/>
</dbReference>
<feature type="transmembrane region" description="Helical" evidence="1">
    <location>
        <begin position="126"/>
        <end position="145"/>
    </location>
</feature>
<evidence type="ECO:0000313" key="3">
    <source>
        <dbReference type="Proteomes" id="UP000240317"/>
    </source>
</evidence>
<gene>
    <name evidence="2" type="ORF">C8263_07490</name>
</gene>
<accession>A0A2T3W951</accession>
<keyword evidence="3" id="KW-1185">Reference proteome</keyword>
<name>A0A2T3W951_9DEIO</name>
<evidence type="ECO:0000256" key="1">
    <source>
        <dbReference type="SAM" id="Phobius"/>
    </source>
</evidence>